<comment type="caution">
    <text evidence="1">The sequence shown here is derived from an EMBL/GenBank/DDBJ whole genome shotgun (WGS) entry which is preliminary data.</text>
</comment>
<evidence type="ECO:0000313" key="1">
    <source>
        <dbReference type="EMBL" id="KAJ7704851.1"/>
    </source>
</evidence>
<dbReference type="SUPFAM" id="SSF54427">
    <property type="entry name" value="NTF2-like"/>
    <property type="match status" value="1"/>
</dbReference>
<reference evidence="1" key="1">
    <citation type="submission" date="2023-03" db="EMBL/GenBank/DDBJ databases">
        <title>Massive genome expansion in bonnet fungi (Mycena s.s.) driven by repeated elements and novel gene families across ecological guilds.</title>
        <authorList>
            <consortium name="Lawrence Berkeley National Laboratory"/>
            <person name="Harder C.B."/>
            <person name="Miyauchi S."/>
            <person name="Viragh M."/>
            <person name="Kuo A."/>
            <person name="Thoen E."/>
            <person name="Andreopoulos B."/>
            <person name="Lu D."/>
            <person name="Skrede I."/>
            <person name="Drula E."/>
            <person name="Henrissat B."/>
            <person name="Morin E."/>
            <person name="Kohler A."/>
            <person name="Barry K."/>
            <person name="LaButti K."/>
            <person name="Morin E."/>
            <person name="Salamov A."/>
            <person name="Lipzen A."/>
            <person name="Mereny Z."/>
            <person name="Hegedus B."/>
            <person name="Baldrian P."/>
            <person name="Stursova M."/>
            <person name="Weitz H."/>
            <person name="Taylor A."/>
            <person name="Grigoriev I.V."/>
            <person name="Nagy L.G."/>
            <person name="Martin F."/>
            <person name="Kauserud H."/>
        </authorList>
    </citation>
    <scope>NUCLEOTIDE SEQUENCE</scope>
    <source>
        <strain evidence="1">CBHHK067</strain>
    </source>
</reference>
<organism evidence="1 2">
    <name type="scientific">Mycena rosella</name>
    <name type="common">Pink bonnet</name>
    <name type="synonym">Agaricus rosellus</name>
    <dbReference type="NCBI Taxonomy" id="1033263"/>
    <lineage>
        <taxon>Eukaryota</taxon>
        <taxon>Fungi</taxon>
        <taxon>Dikarya</taxon>
        <taxon>Basidiomycota</taxon>
        <taxon>Agaricomycotina</taxon>
        <taxon>Agaricomycetes</taxon>
        <taxon>Agaricomycetidae</taxon>
        <taxon>Agaricales</taxon>
        <taxon>Marasmiineae</taxon>
        <taxon>Mycenaceae</taxon>
        <taxon>Mycena</taxon>
    </lineage>
</organism>
<proteinExistence type="predicted"/>
<dbReference type="PANTHER" id="PTHR41252:SF1">
    <property type="entry name" value="BLR2505 PROTEIN"/>
    <property type="match status" value="1"/>
</dbReference>
<dbReference type="Gene3D" id="3.10.450.50">
    <property type="match status" value="1"/>
</dbReference>
<protein>
    <recommendedName>
        <fullName evidence="3">SnoaL-like domain-containing protein</fullName>
    </recommendedName>
</protein>
<keyword evidence="2" id="KW-1185">Reference proteome</keyword>
<dbReference type="InterPro" id="IPR032710">
    <property type="entry name" value="NTF2-like_dom_sf"/>
</dbReference>
<dbReference type="PANTHER" id="PTHR41252">
    <property type="entry name" value="BLR2505 PROTEIN"/>
    <property type="match status" value="1"/>
</dbReference>
<evidence type="ECO:0008006" key="3">
    <source>
        <dbReference type="Google" id="ProtNLM"/>
    </source>
</evidence>
<dbReference type="EMBL" id="JARKIE010000009">
    <property type="protein sequence ID" value="KAJ7704851.1"/>
    <property type="molecule type" value="Genomic_DNA"/>
</dbReference>
<sequence>MKFTLTHAHVTALLDPVSHEGNWKHFVGAVDPAVRWVIASETKDAMRKTGVYNLASWLEEVNKPLLAGLTGDGLKMTVSSLDIVGNKAIVEAYGEATQANGRPYNNRYAWFLIFSEETGKIVEIREYLDTALVQEVNQTNTL</sequence>
<dbReference type="AlphaFoldDB" id="A0AAD7GT86"/>
<evidence type="ECO:0000313" key="2">
    <source>
        <dbReference type="Proteomes" id="UP001221757"/>
    </source>
</evidence>
<name>A0AAD7GT86_MYCRO</name>
<accession>A0AAD7GT86</accession>
<gene>
    <name evidence="1" type="ORF">B0H17DRAFT_974280</name>
</gene>
<dbReference type="Proteomes" id="UP001221757">
    <property type="component" value="Unassembled WGS sequence"/>
</dbReference>